<feature type="non-terminal residue" evidence="13">
    <location>
        <position position="148"/>
    </location>
</feature>
<organism evidence="13">
    <name type="scientific">Tabanus bromius</name>
    <name type="common">Band-eyed brown horse fly</name>
    <dbReference type="NCBI Taxonomy" id="304241"/>
    <lineage>
        <taxon>Eukaryota</taxon>
        <taxon>Metazoa</taxon>
        <taxon>Ecdysozoa</taxon>
        <taxon>Arthropoda</taxon>
        <taxon>Hexapoda</taxon>
        <taxon>Insecta</taxon>
        <taxon>Pterygota</taxon>
        <taxon>Neoptera</taxon>
        <taxon>Endopterygota</taxon>
        <taxon>Diptera</taxon>
        <taxon>Brachycera</taxon>
        <taxon>Tabanomorpha</taxon>
        <taxon>Tabanoidea</taxon>
        <taxon>Tabanidae</taxon>
        <taxon>Tabanus</taxon>
    </lineage>
</organism>
<dbReference type="NCBIfam" id="TIGR03422">
    <property type="entry name" value="mito_frataxin"/>
    <property type="match status" value="1"/>
</dbReference>
<dbReference type="GO" id="GO:0008198">
    <property type="term" value="F:ferrous iron binding"/>
    <property type="evidence" value="ECO:0007669"/>
    <property type="project" value="TreeGrafter"/>
</dbReference>
<keyword evidence="6" id="KW-0410">Iron transport</keyword>
<dbReference type="EMBL" id="GDAI01000968">
    <property type="protein sequence ID" value="JAI16635.1"/>
    <property type="molecule type" value="mRNA"/>
</dbReference>
<dbReference type="InterPro" id="IPR002908">
    <property type="entry name" value="Frataxin/CyaY"/>
</dbReference>
<evidence type="ECO:0000256" key="5">
    <source>
        <dbReference type="ARBA" id="ARBA00022448"/>
    </source>
</evidence>
<evidence type="ECO:0000256" key="1">
    <source>
        <dbReference type="ARBA" id="ARBA00004173"/>
    </source>
</evidence>
<keyword evidence="8" id="KW-0560">Oxidoreductase</keyword>
<dbReference type="AlphaFoldDB" id="A0A0K8TRV1"/>
<keyword evidence="5" id="KW-0813">Transport</keyword>
<keyword evidence="11" id="KW-0496">Mitochondrion</keyword>
<dbReference type="PROSITE" id="PS01344">
    <property type="entry name" value="FRATAXIN_1"/>
    <property type="match status" value="1"/>
</dbReference>
<dbReference type="GO" id="GO:0051537">
    <property type="term" value="F:2 iron, 2 sulfur cluster binding"/>
    <property type="evidence" value="ECO:0007669"/>
    <property type="project" value="TreeGrafter"/>
</dbReference>
<dbReference type="SUPFAM" id="SSF55387">
    <property type="entry name" value="Frataxin/Nqo15-like"/>
    <property type="match status" value="1"/>
</dbReference>
<dbReference type="PANTHER" id="PTHR16821:SF2">
    <property type="entry name" value="FRATAXIN, MITOCHONDRIAL"/>
    <property type="match status" value="1"/>
</dbReference>
<dbReference type="GO" id="GO:0016226">
    <property type="term" value="P:iron-sulfur cluster assembly"/>
    <property type="evidence" value="ECO:0007669"/>
    <property type="project" value="InterPro"/>
</dbReference>
<dbReference type="InterPro" id="IPR017789">
    <property type="entry name" value="Frataxin"/>
</dbReference>
<keyword evidence="9" id="KW-0408">Iron</keyword>
<evidence type="ECO:0000256" key="12">
    <source>
        <dbReference type="ARBA" id="ARBA00047990"/>
    </source>
</evidence>
<dbReference type="NCBIfam" id="TIGR03421">
    <property type="entry name" value="FeS_CyaY"/>
    <property type="match status" value="1"/>
</dbReference>
<dbReference type="PANTHER" id="PTHR16821">
    <property type="entry name" value="FRATAXIN"/>
    <property type="match status" value="1"/>
</dbReference>
<dbReference type="GO" id="GO:0006826">
    <property type="term" value="P:iron ion transport"/>
    <property type="evidence" value="ECO:0007669"/>
    <property type="project" value="UniProtKB-KW"/>
</dbReference>
<evidence type="ECO:0000256" key="3">
    <source>
        <dbReference type="ARBA" id="ARBA00013107"/>
    </source>
</evidence>
<evidence type="ECO:0000256" key="10">
    <source>
        <dbReference type="ARBA" id="ARBA00023065"/>
    </source>
</evidence>
<evidence type="ECO:0000256" key="11">
    <source>
        <dbReference type="ARBA" id="ARBA00023128"/>
    </source>
</evidence>
<dbReference type="GO" id="GO:0008199">
    <property type="term" value="F:ferric iron binding"/>
    <property type="evidence" value="ECO:0007669"/>
    <property type="project" value="InterPro"/>
</dbReference>
<dbReference type="GO" id="GO:0004322">
    <property type="term" value="F:ferroxidase activity"/>
    <property type="evidence" value="ECO:0007669"/>
    <property type="project" value="UniProtKB-EC"/>
</dbReference>
<keyword evidence="7" id="KW-0809">Transit peptide</keyword>
<comment type="catalytic activity">
    <reaction evidence="12">
        <text>4 Fe(2+) + O2 + 4 H(+) = 4 Fe(3+) + 2 H2O</text>
        <dbReference type="Rhea" id="RHEA:11148"/>
        <dbReference type="ChEBI" id="CHEBI:15377"/>
        <dbReference type="ChEBI" id="CHEBI:15378"/>
        <dbReference type="ChEBI" id="CHEBI:15379"/>
        <dbReference type="ChEBI" id="CHEBI:29033"/>
        <dbReference type="ChEBI" id="CHEBI:29034"/>
        <dbReference type="EC" id="1.16.3.1"/>
    </reaction>
</comment>
<accession>A0A0K8TRV1</accession>
<evidence type="ECO:0000256" key="4">
    <source>
        <dbReference type="ARBA" id="ARBA00022434"/>
    </source>
</evidence>
<proteinExistence type="evidence at transcript level"/>
<name>A0A0K8TRV1_TABBR</name>
<comment type="similarity">
    <text evidence="2">Belongs to the frataxin family.</text>
</comment>
<reference evidence="13" key="1">
    <citation type="journal article" date="2015" name="Insect Biochem. Mol. Biol.">
        <title>An insight into the sialome of the horse fly, Tabanus bromius.</title>
        <authorList>
            <person name="Ribeiro J.M."/>
            <person name="Kazimirova M."/>
            <person name="Takac P."/>
            <person name="Andersen J.F."/>
            <person name="Francischetti I.M."/>
        </authorList>
    </citation>
    <scope>NUCLEOTIDE SEQUENCE</scope>
</reference>
<dbReference type="Pfam" id="PF01491">
    <property type="entry name" value="Frataxin_Cyay"/>
    <property type="match status" value="1"/>
</dbReference>
<dbReference type="Gene3D" id="3.30.920.10">
    <property type="entry name" value="Frataxin/CyaY"/>
    <property type="match status" value="1"/>
</dbReference>
<dbReference type="SMART" id="SM01219">
    <property type="entry name" value="Frataxin_Cyay"/>
    <property type="match status" value="1"/>
</dbReference>
<evidence type="ECO:0000256" key="9">
    <source>
        <dbReference type="ARBA" id="ARBA00023004"/>
    </source>
</evidence>
<comment type="subcellular location">
    <subcellularLocation>
        <location evidence="1">Mitochondrion</location>
    </subcellularLocation>
</comment>
<keyword evidence="10" id="KW-0406">Ion transport</keyword>
<dbReference type="PRINTS" id="PR00904">
    <property type="entry name" value="FRATAXIN"/>
</dbReference>
<evidence type="ECO:0000256" key="6">
    <source>
        <dbReference type="ARBA" id="ARBA00022496"/>
    </source>
</evidence>
<evidence type="ECO:0000256" key="2">
    <source>
        <dbReference type="ARBA" id="ARBA00008183"/>
    </source>
</evidence>
<dbReference type="InterPro" id="IPR036524">
    <property type="entry name" value="Frataxin/CyaY_sf"/>
</dbReference>
<dbReference type="PROSITE" id="PS50810">
    <property type="entry name" value="FRATAXIN_2"/>
    <property type="match status" value="1"/>
</dbReference>
<sequence>STNSKLLYPTVTRFLSTAPGTTDGSSITSTLYEKVCRETLDTLSEYVEEIVDRTNKLENAEVFYGDGVLTINLGKKYGTYVINRQLPNKQIWLSSPKSGPKRFDFVAGNSGEEGEWVYKHTGESLHGLLQDELGAIFQDELKFTELPY</sequence>
<evidence type="ECO:0000313" key="13">
    <source>
        <dbReference type="EMBL" id="JAI16635.1"/>
    </source>
</evidence>
<dbReference type="InterPro" id="IPR020895">
    <property type="entry name" value="Frataxin_CS"/>
</dbReference>
<dbReference type="EC" id="1.16.3.1" evidence="3"/>
<dbReference type="GO" id="GO:0005739">
    <property type="term" value="C:mitochondrion"/>
    <property type="evidence" value="ECO:0007669"/>
    <property type="project" value="UniProtKB-SubCell"/>
</dbReference>
<dbReference type="GO" id="GO:0006879">
    <property type="term" value="P:intracellular iron ion homeostasis"/>
    <property type="evidence" value="ECO:0007669"/>
    <property type="project" value="UniProtKB-KW"/>
</dbReference>
<feature type="non-terminal residue" evidence="13">
    <location>
        <position position="1"/>
    </location>
</feature>
<dbReference type="GO" id="GO:0034986">
    <property type="term" value="F:iron chaperone activity"/>
    <property type="evidence" value="ECO:0007669"/>
    <property type="project" value="TreeGrafter"/>
</dbReference>
<evidence type="ECO:0000256" key="7">
    <source>
        <dbReference type="ARBA" id="ARBA00022946"/>
    </source>
</evidence>
<keyword evidence="4" id="KW-0409">Iron storage</keyword>
<protein>
    <recommendedName>
        <fullName evidence="3">ferroxidase</fullName>
        <ecNumber evidence="3">1.16.3.1</ecNumber>
    </recommendedName>
</protein>
<evidence type="ECO:0000256" key="8">
    <source>
        <dbReference type="ARBA" id="ARBA00023002"/>
    </source>
</evidence>